<dbReference type="AlphaFoldDB" id="A0A2G9GS32"/>
<evidence type="ECO:0000259" key="2">
    <source>
        <dbReference type="Pfam" id="PF23598"/>
    </source>
</evidence>
<keyword evidence="4" id="KW-1185">Reference proteome</keyword>
<dbReference type="InterPro" id="IPR032675">
    <property type="entry name" value="LRR_dom_sf"/>
</dbReference>
<dbReference type="OrthoDB" id="3064467at2759"/>
<evidence type="ECO:0000313" key="4">
    <source>
        <dbReference type="Proteomes" id="UP000231279"/>
    </source>
</evidence>
<dbReference type="Gene3D" id="3.80.10.10">
    <property type="entry name" value="Ribonuclease Inhibitor"/>
    <property type="match status" value="1"/>
</dbReference>
<name>A0A2G9GS32_9LAMI</name>
<dbReference type="InterPro" id="IPR055414">
    <property type="entry name" value="LRR_R13L4/SHOC2-like"/>
</dbReference>
<protein>
    <recommendedName>
        <fullName evidence="2">Disease resistance R13L4/SHOC-2-like LRR domain-containing protein</fullName>
    </recommendedName>
</protein>
<evidence type="ECO:0000256" key="1">
    <source>
        <dbReference type="ARBA" id="ARBA00022737"/>
    </source>
</evidence>
<dbReference type="Pfam" id="PF23598">
    <property type="entry name" value="LRR_14"/>
    <property type="match status" value="1"/>
</dbReference>
<comment type="caution">
    <text evidence="3">The sequence shown here is derived from an EMBL/GenBank/DDBJ whole genome shotgun (WGS) entry which is preliminary data.</text>
</comment>
<sequence length="162" mass="18721">MSSQRREGLRCAVFLIVSRELSLYQGGKENFRLKVIDFCDGKQPTLDSSTLSDETRRLVIHFNKQVNLSARDLVAMDHLRSLLFLNSDQKCVDIPLRISDFGKFKLLRVLQFVRCKFKGRKLPKGIDKLVNLWYLGLLYCDLDELPSSISSLKSLHVLYIRV</sequence>
<dbReference type="STRING" id="429701.A0A2G9GS32"/>
<keyword evidence="1" id="KW-0677">Repeat</keyword>
<accession>A0A2G9GS32</accession>
<evidence type="ECO:0000313" key="3">
    <source>
        <dbReference type="EMBL" id="PIN08114.1"/>
    </source>
</evidence>
<dbReference type="EMBL" id="NKXS01003904">
    <property type="protein sequence ID" value="PIN08114.1"/>
    <property type="molecule type" value="Genomic_DNA"/>
</dbReference>
<proteinExistence type="predicted"/>
<gene>
    <name evidence="3" type="ORF">CDL12_19307</name>
</gene>
<organism evidence="3 4">
    <name type="scientific">Handroanthus impetiginosus</name>
    <dbReference type="NCBI Taxonomy" id="429701"/>
    <lineage>
        <taxon>Eukaryota</taxon>
        <taxon>Viridiplantae</taxon>
        <taxon>Streptophyta</taxon>
        <taxon>Embryophyta</taxon>
        <taxon>Tracheophyta</taxon>
        <taxon>Spermatophyta</taxon>
        <taxon>Magnoliopsida</taxon>
        <taxon>eudicotyledons</taxon>
        <taxon>Gunneridae</taxon>
        <taxon>Pentapetalae</taxon>
        <taxon>asterids</taxon>
        <taxon>lamiids</taxon>
        <taxon>Lamiales</taxon>
        <taxon>Bignoniaceae</taxon>
        <taxon>Crescentiina</taxon>
        <taxon>Tabebuia alliance</taxon>
        <taxon>Handroanthus</taxon>
    </lineage>
</organism>
<feature type="domain" description="Disease resistance R13L4/SHOC-2-like LRR" evidence="2">
    <location>
        <begin position="78"/>
        <end position="161"/>
    </location>
</feature>
<dbReference type="SUPFAM" id="SSF52058">
    <property type="entry name" value="L domain-like"/>
    <property type="match status" value="1"/>
</dbReference>
<reference evidence="4" key="1">
    <citation type="journal article" date="2018" name="Gigascience">
        <title>Genome assembly of the Pink Ipe (Handroanthus impetiginosus, Bignoniaceae), a highly valued, ecologically keystone Neotropical timber forest tree.</title>
        <authorList>
            <person name="Silva-Junior O.B."/>
            <person name="Grattapaglia D."/>
            <person name="Novaes E."/>
            <person name="Collevatti R.G."/>
        </authorList>
    </citation>
    <scope>NUCLEOTIDE SEQUENCE [LARGE SCALE GENOMIC DNA]</scope>
    <source>
        <strain evidence="4">cv. UFG-1</strain>
    </source>
</reference>
<dbReference type="Proteomes" id="UP000231279">
    <property type="component" value="Unassembled WGS sequence"/>
</dbReference>